<keyword evidence="12" id="KW-0255">Endonuclease</keyword>
<comment type="caution">
    <text evidence="10">Lacks conserved residue(s) required for the propagation of feature annotation.</text>
</comment>
<reference evidence="12 13" key="1">
    <citation type="submission" date="2019-08" db="EMBL/GenBank/DDBJ databases">
        <title>Genome of Phaeodactylibacter luteus.</title>
        <authorList>
            <person name="Bowman J.P."/>
        </authorList>
    </citation>
    <scope>NUCLEOTIDE SEQUENCE [LARGE SCALE GENOMIC DNA]</scope>
    <source>
        <strain evidence="12 13">KCTC 42180</strain>
    </source>
</reference>
<dbReference type="GO" id="GO:0019104">
    <property type="term" value="F:DNA N-glycosylase activity"/>
    <property type="evidence" value="ECO:0007669"/>
    <property type="project" value="UniProtKB-UniRule"/>
</dbReference>
<dbReference type="GO" id="GO:0006285">
    <property type="term" value="P:base-excision repair, AP site formation"/>
    <property type="evidence" value="ECO:0007669"/>
    <property type="project" value="TreeGrafter"/>
</dbReference>
<dbReference type="InterPro" id="IPR005759">
    <property type="entry name" value="Nth"/>
</dbReference>
<keyword evidence="3" id="KW-0479">Metal-binding</keyword>
<dbReference type="InterPro" id="IPR004036">
    <property type="entry name" value="Endonuclease-III-like_CS2"/>
</dbReference>
<evidence type="ECO:0000256" key="9">
    <source>
        <dbReference type="ARBA" id="ARBA00023295"/>
    </source>
</evidence>
<dbReference type="PANTHER" id="PTHR10359:SF18">
    <property type="entry name" value="ENDONUCLEASE III"/>
    <property type="match status" value="1"/>
</dbReference>
<dbReference type="Pfam" id="PF00730">
    <property type="entry name" value="HhH-GPD"/>
    <property type="match status" value="1"/>
</dbReference>
<evidence type="ECO:0000256" key="10">
    <source>
        <dbReference type="HAMAP-Rule" id="MF_00942"/>
    </source>
</evidence>
<evidence type="ECO:0000313" key="12">
    <source>
        <dbReference type="EMBL" id="TXB61692.1"/>
    </source>
</evidence>
<evidence type="ECO:0000256" key="7">
    <source>
        <dbReference type="ARBA" id="ARBA00023014"/>
    </source>
</evidence>
<evidence type="ECO:0000256" key="8">
    <source>
        <dbReference type="ARBA" id="ARBA00023204"/>
    </source>
</evidence>
<dbReference type="InterPro" id="IPR023170">
    <property type="entry name" value="HhH_base_excis_C"/>
</dbReference>
<name>A0A5C6RK24_9BACT</name>
<dbReference type="PANTHER" id="PTHR10359">
    <property type="entry name" value="A/G-SPECIFIC ADENINE GLYCOSYLASE/ENDONUCLEASE III"/>
    <property type="match status" value="1"/>
</dbReference>
<evidence type="ECO:0000256" key="3">
    <source>
        <dbReference type="ARBA" id="ARBA00022723"/>
    </source>
</evidence>
<dbReference type="NCBIfam" id="TIGR01083">
    <property type="entry name" value="nth"/>
    <property type="match status" value="1"/>
</dbReference>
<evidence type="ECO:0000256" key="6">
    <source>
        <dbReference type="ARBA" id="ARBA00023004"/>
    </source>
</evidence>
<keyword evidence="12" id="KW-0540">Nuclease</keyword>
<dbReference type="InterPro" id="IPR003265">
    <property type="entry name" value="HhH-GPD_domain"/>
</dbReference>
<dbReference type="RefSeq" id="WP_147168916.1">
    <property type="nucleotide sequence ID" value="NZ_VOOR01000048.1"/>
</dbReference>
<keyword evidence="10" id="KW-0456">Lyase</keyword>
<comment type="cofactor">
    <cofactor evidence="10">
        <name>[4Fe-4S] cluster</name>
        <dbReference type="ChEBI" id="CHEBI:49883"/>
    </cofactor>
    <text evidence="10">Binds 1 [4Fe-4S] cluster.</text>
</comment>
<dbReference type="GO" id="GO:0046872">
    <property type="term" value="F:metal ion binding"/>
    <property type="evidence" value="ECO:0007669"/>
    <property type="project" value="UniProtKB-KW"/>
</dbReference>
<dbReference type="PROSITE" id="PS01155">
    <property type="entry name" value="ENDONUCLEASE_III_2"/>
    <property type="match status" value="1"/>
</dbReference>
<accession>A0A5C6RK24</accession>
<dbReference type="SUPFAM" id="SSF48150">
    <property type="entry name" value="DNA-glycosylase"/>
    <property type="match status" value="1"/>
</dbReference>
<dbReference type="GO" id="GO:0003677">
    <property type="term" value="F:DNA binding"/>
    <property type="evidence" value="ECO:0007669"/>
    <property type="project" value="UniProtKB-UniRule"/>
</dbReference>
<dbReference type="GO" id="GO:0051539">
    <property type="term" value="F:4 iron, 4 sulfur cluster binding"/>
    <property type="evidence" value="ECO:0007669"/>
    <property type="project" value="UniProtKB-KW"/>
</dbReference>
<keyword evidence="6" id="KW-0408">Iron</keyword>
<evidence type="ECO:0000256" key="5">
    <source>
        <dbReference type="ARBA" id="ARBA00022801"/>
    </source>
</evidence>
<keyword evidence="8 10" id="KW-0234">DNA repair</keyword>
<keyword evidence="4 10" id="KW-0227">DNA damage</keyword>
<evidence type="ECO:0000256" key="1">
    <source>
        <dbReference type="ARBA" id="ARBA00008343"/>
    </source>
</evidence>
<dbReference type="OrthoDB" id="9800977at2"/>
<dbReference type="GO" id="GO:0140078">
    <property type="term" value="F:class I DNA-(apurinic or apyrimidinic site) endonuclease activity"/>
    <property type="evidence" value="ECO:0007669"/>
    <property type="project" value="UniProtKB-EC"/>
</dbReference>
<dbReference type="AlphaFoldDB" id="A0A5C6RK24"/>
<dbReference type="HAMAP" id="MF_00942">
    <property type="entry name" value="Nth"/>
    <property type="match status" value="1"/>
</dbReference>
<evidence type="ECO:0000259" key="11">
    <source>
        <dbReference type="SMART" id="SM00478"/>
    </source>
</evidence>
<proteinExistence type="inferred from homology"/>
<dbReference type="EMBL" id="VOOR01000048">
    <property type="protein sequence ID" value="TXB61692.1"/>
    <property type="molecule type" value="Genomic_DNA"/>
</dbReference>
<keyword evidence="13" id="KW-1185">Reference proteome</keyword>
<dbReference type="InterPro" id="IPR000445">
    <property type="entry name" value="HhH_motif"/>
</dbReference>
<feature type="domain" description="HhH-GPD" evidence="11">
    <location>
        <begin position="42"/>
        <end position="189"/>
    </location>
</feature>
<keyword evidence="10" id="KW-0238">DNA-binding</keyword>
<dbReference type="PIRSF" id="PIRSF001435">
    <property type="entry name" value="Nth"/>
    <property type="match status" value="1"/>
</dbReference>
<sequence>MRRIPKQRKANLIAEMLDEMYPEVPVPLDHKDPYTLLIAVLLSAQCTDERVNRITPLLFEKADNPFDMARLEVEEIREIIKPCGLSPRKSQAISDLSKILVANYAGEVPDDIEALEELPGVGHKTASVVMAQAFGEPAFPVDTHIHRLAYRWGLSPGKNVQKTEHDLKRLFLREKWNKLHLQIIFFGREHCPARGHDPYKCPICSQFGRKSLFR</sequence>
<comment type="caution">
    <text evidence="12">The sequence shown here is derived from an EMBL/GenBank/DDBJ whole genome shotgun (WGS) entry which is preliminary data.</text>
</comment>
<dbReference type="Gene3D" id="1.10.340.30">
    <property type="entry name" value="Hypothetical protein, domain 2"/>
    <property type="match status" value="1"/>
</dbReference>
<keyword evidence="2" id="KW-0004">4Fe-4S</keyword>
<dbReference type="SMART" id="SM00478">
    <property type="entry name" value="ENDO3c"/>
    <property type="match status" value="1"/>
</dbReference>
<dbReference type="Pfam" id="PF00633">
    <property type="entry name" value="HHH"/>
    <property type="match status" value="1"/>
</dbReference>
<dbReference type="InterPro" id="IPR011257">
    <property type="entry name" value="DNA_glycosylase"/>
</dbReference>
<dbReference type="Proteomes" id="UP000321580">
    <property type="component" value="Unassembled WGS sequence"/>
</dbReference>
<comment type="catalytic activity">
    <reaction evidence="10">
        <text>2'-deoxyribonucleotide-(2'-deoxyribose 5'-phosphate)-2'-deoxyribonucleotide-DNA = a 3'-end 2'-deoxyribonucleotide-(2,3-dehydro-2,3-deoxyribose 5'-phosphate)-DNA + a 5'-end 5'-phospho-2'-deoxyribonucleoside-DNA + H(+)</text>
        <dbReference type="Rhea" id="RHEA:66592"/>
        <dbReference type="Rhea" id="RHEA-COMP:13180"/>
        <dbReference type="Rhea" id="RHEA-COMP:16897"/>
        <dbReference type="Rhea" id="RHEA-COMP:17067"/>
        <dbReference type="ChEBI" id="CHEBI:15378"/>
        <dbReference type="ChEBI" id="CHEBI:136412"/>
        <dbReference type="ChEBI" id="CHEBI:157695"/>
        <dbReference type="ChEBI" id="CHEBI:167181"/>
        <dbReference type="EC" id="4.2.99.18"/>
    </reaction>
</comment>
<organism evidence="12 13">
    <name type="scientific">Phaeodactylibacter luteus</name>
    <dbReference type="NCBI Taxonomy" id="1564516"/>
    <lineage>
        <taxon>Bacteria</taxon>
        <taxon>Pseudomonadati</taxon>
        <taxon>Bacteroidota</taxon>
        <taxon>Saprospiria</taxon>
        <taxon>Saprospirales</taxon>
        <taxon>Haliscomenobacteraceae</taxon>
        <taxon>Phaeodactylibacter</taxon>
    </lineage>
</organism>
<protein>
    <recommendedName>
        <fullName evidence="10">Endonuclease III</fullName>
        <ecNumber evidence="10">4.2.99.18</ecNumber>
    </recommendedName>
    <alternativeName>
        <fullName evidence="10">DNA-(apurinic or apyrimidinic site) lyase</fullName>
    </alternativeName>
</protein>
<keyword evidence="9 10" id="KW-0326">Glycosidase</keyword>
<keyword evidence="7" id="KW-0411">Iron-sulfur</keyword>
<gene>
    <name evidence="10 12" type="primary">nth</name>
    <name evidence="12" type="ORF">FRY97_17770</name>
</gene>
<comment type="similarity">
    <text evidence="1 10">Belongs to the Nth/MutY family.</text>
</comment>
<keyword evidence="5 10" id="KW-0378">Hydrolase</keyword>
<dbReference type="FunFam" id="1.10.340.30:FF:000001">
    <property type="entry name" value="Endonuclease III"/>
    <property type="match status" value="1"/>
</dbReference>
<comment type="function">
    <text evidence="10">DNA repair enzyme that has both DNA N-glycosylase activity and AP-lyase activity. The DNA N-glycosylase activity releases various damaged pyrimidines from DNA by cleaving the N-glycosidic bond, leaving an AP (apurinic/apyrimidinic) site. The AP-lyase activity cleaves the phosphodiester bond 3' to the AP site by a beta-elimination, leaving a 3'-terminal unsaturated sugar and a product with a terminal 5'-phosphate.</text>
</comment>
<dbReference type="EC" id="4.2.99.18" evidence="10"/>
<evidence type="ECO:0000256" key="4">
    <source>
        <dbReference type="ARBA" id="ARBA00022763"/>
    </source>
</evidence>
<evidence type="ECO:0000256" key="2">
    <source>
        <dbReference type="ARBA" id="ARBA00022485"/>
    </source>
</evidence>
<evidence type="ECO:0000313" key="13">
    <source>
        <dbReference type="Proteomes" id="UP000321580"/>
    </source>
</evidence>
<dbReference type="CDD" id="cd00056">
    <property type="entry name" value="ENDO3c"/>
    <property type="match status" value="1"/>
</dbReference>
<dbReference type="Gene3D" id="1.10.1670.10">
    <property type="entry name" value="Helix-hairpin-Helix base-excision DNA repair enzymes (C-terminal)"/>
    <property type="match status" value="1"/>
</dbReference>